<accession>A0A1J5S200</accession>
<gene>
    <name evidence="1" type="ORF">GALL_222540</name>
</gene>
<name>A0A1J5S200_9ZZZZ</name>
<reference evidence="1" key="1">
    <citation type="submission" date="2016-10" db="EMBL/GenBank/DDBJ databases">
        <title>Sequence of Gallionella enrichment culture.</title>
        <authorList>
            <person name="Poehlein A."/>
            <person name="Muehling M."/>
            <person name="Daniel R."/>
        </authorList>
    </citation>
    <scope>NUCLEOTIDE SEQUENCE</scope>
</reference>
<dbReference type="AlphaFoldDB" id="A0A1J5S200"/>
<proteinExistence type="predicted"/>
<sequence>MSRYGKKCEAHPTLGGRVPPRLRRRLFSRCLCHPGLPSTDAAGSVHYGRIHVDHLVHKTTCKRRAIASQLPNNVSRGQHVASDVHGDACPVSQGISNTCPACFGPIGTPLAYHVAYKSEHPCDAHSARPSRARTQPRYEPRLENMPGHPAPHGCSARGAPLWCSLHQARCINPCRH</sequence>
<evidence type="ECO:0000313" key="1">
    <source>
        <dbReference type="EMBL" id="OIQ95795.1"/>
    </source>
</evidence>
<comment type="caution">
    <text evidence="1">The sequence shown here is derived from an EMBL/GenBank/DDBJ whole genome shotgun (WGS) entry which is preliminary data.</text>
</comment>
<protein>
    <submittedName>
        <fullName evidence="1">Uncharacterized protein</fullName>
    </submittedName>
</protein>
<organism evidence="1">
    <name type="scientific">mine drainage metagenome</name>
    <dbReference type="NCBI Taxonomy" id="410659"/>
    <lineage>
        <taxon>unclassified sequences</taxon>
        <taxon>metagenomes</taxon>
        <taxon>ecological metagenomes</taxon>
    </lineage>
</organism>
<dbReference type="EMBL" id="MLJW01000160">
    <property type="protein sequence ID" value="OIQ95795.1"/>
    <property type="molecule type" value="Genomic_DNA"/>
</dbReference>